<evidence type="ECO:0000313" key="3">
    <source>
        <dbReference type="Proteomes" id="UP000287385"/>
    </source>
</evidence>
<evidence type="ECO:0000256" key="1">
    <source>
        <dbReference type="SAM" id="MobiDB-lite"/>
    </source>
</evidence>
<evidence type="ECO:0000313" key="2">
    <source>
        <dbReference type="EMBL" id="GCD63682.1"/>
    </source>
</evidence>
<proteinExistence type="predicted"/>
<organism evidence="2 3">
    <name type="scientific">Acetobacter pasteurianus NBRC 3278</name>
    <dbReference type="NCBI Taxonomy" id="1226660"/>
    <lineage>
        <taxon>Bacteria</taxon>
        <taxon>Pseudomonadati</taxon>
        <taxon>Pseudomonadota</taxon>
        <taxon>Alphaproteobacteria</taxon>
        <taxon>Acetobacterales</taxon>
        <taxon>Acetobacteraceae</taxon>
        <taxon>Acetobacter</taxon>
    </lineage>
</organism>
<dbReference type="Proteomes" id="UP000287385">
    <property type="component" value="Unassembled WGS sequence"/>
</dbReference>
<sequence length="103" mass="11463">MIVLSVEFNQMGFEVCADLFENRLHIFQYRGGEDTAAIFCHEDQMGMKRKNTVSSTPIVVVIIHRLMLSFKDDPAQGQHLPALPGRGAEACAGPDRRSMSRGL</sequence>
<dbReference type="EMBL" id="BDEV01000117">
    <property type="protein sequence ID" value="GCD63682.1"/>
    <property type="molecule type" value="Genomic_DNA"/>
</dbReference>
<name>A0A401X6Y2_ACEPA</name>
<feature type="region of interest" description="Disordered" evidence="1">
    <location>
        <begin position="78"/>
        <end position="103"/>
    </location>
</feature>
<dbReference type="AlphaFoldDB" id="A0A401X6Y2"/>
<feature type="compositionally biased region" description="Basic and acidic residues" evidence="1">
    <location>
        <begin position="94"/>
        <end position="103"/>
    </location>
</feature>
<gene>
    <name evidence="2" type="ORF">NBRC3278_2775</name>
</gene>
<keyword evidence="3" id="KW-1185">Reference proteome</keyword>
<accession>A0A401X6Y2</accession>
<comment type="caution">
    <text evidence="2">The sequence shown here is derived from an EMBL/GenBank/DDBJ whole genome shotgun (WGS) entry which is preliminary data.</text>
</comment>
<reference evidence="2 3" key="1">
    <citation type="submission" date="2016-06" db="EMBL/GenBank/DDBJ databases">
        <title>Acetobacter pasteurianus NBRC 3278 whole genome sequencing project.</title>
        <authorList>
            <person name="Matsutani M."/>
            <person name="Shiwa Y."/>
            <person name="Okamoto-Kainuma A."/>
            <person name="Ishikawa M."/>
            <person name="Koizumi Y."/>
            <person name="Yoshikawa H."/>
            <person name="Yakushi T."/>
            <person name="Matsushita K."/>
        </authorList>
    </citation>
    <scope>NUCLEOTIDE SEQUENCE [LARGE SCALE GENOMIC DNA]</scope>
    <source>
        <strain evidence="2 3">NBRC 3278</strain>
    </source>
</reference>
<protein>
    <submittedName>
        <fullName evidence="2">Uncharacterized protein</fullName>
    </submittedName>
</protein>